<evidence type="ECO:0000256" key="2">
    <source>
        <dbReference type="ARBA" id="ARBA00022692"/>
    </source>
</evidence>
<keyword evidence="4 5" id="KW-0472">Membrane</keyword>
<evidence type="ECO:0000313" key="6">
    <source>
        <dbReference type="EMBL" id="CAB9514277.1"/>
    </source>
</evidence>
<dbReference type="OrthoDB" id="66903at2759"/>
<dbReference type="Proteomes" id="UP001153069">
    <property type="component" value="Unassembled WGS sequence"/>
</dbReference>
<dbReference type="GO" id="GO:0005635">
    <property type="term" value="C:nuclear envelope"/>
    <property type="evidence" value="ECO:0007669"/>
    <property type="project" value="TreeGrafter"/>
</dbReference>
<protein>
    <submittedName>
        <fullName evidence="6">Microsomal glutathione S-transferase</fullName>
    </submittedName>
</protein>
<feature type="transmembrane region" description="Helical" evidence="5">
    <location>
        <begin position="174"/>
        <end position="194"/>
    </location>
</feature>
<sequence length="198" mass="21350">MSHIMIISFAAAFTGAFLESKYEPSTLIGLDGVGPTGLPQAFGITPVILAGLSFWILIHGFLVVGAARNKYIELAEKDGEKEVKARYGMPNLYAQGTSKNALAFNCVQRSHQQIFETFPQTCLLSMVGAVHYPITIAATLTVYAIGRYTLSMCYAAADGDADKRYSSKLAPWTWYGYISTMVVAAVSGVSFLVGKAVL</sequence>
<reference evidence="6" key="1">
    <citation type="submission" date="2020-06" db="EMBL/GenBank/DDBJ databases">
        <authorList>
            <consortium name="Plant Systems Biology data submission"/>
        </authorList>
    </citation>
    <scope>NUCLEOTIDE SEQUENCE</scope>
    <source>
        <strain evidence="6">D6</strain>
    </source>
</reference>
<feature type="transmembrane region" description="Helical" evidence="5">
    <location>
        <begin position="42"/>
        <end position="67"/>
    </location>
</feature>
<dbReference type="Pfam" id="PF01124">
    <property type="entry name" value="MAPEG"/>
    <property type="match status" value="1"/>
</dbReference>
<accession>A0A9N8E4B7</accession>
<comment type="caution">
    <text evidence="6">The sequence shown here is derived from an EMBL/GenBank/DDBJ whole genome shotgun (WGS) entry which is preliminary data.</text>
</comment>
<dbReference type="PANTHER" id="PTHR10250:SF26">
    <property type="entry name" value="GLUTATHIONE S-TRANSFERASE 3, MITOCHONDRIAL"/>
    <property type="match status" value="1"/>
</dbReference>
<comment type="subcellular location">
    <subcellularLocation>
        <location evidence="1">Membrane</location>
        <topology evidence="1">Multi-pass membrane protein</topology>
    </subcellularLocation>
</comment>
<dbReference type="AlphaFoldDB" id="A0A9N8E4B7"/>
<keyword evidence="2 5" id="KW-0812">Transmembrane</keyword>
<name>A0A9N8E4B7_9STRA</name>
<dbReference type="PANTHER" id="PTHR10250">
    <property type="entry name" value="MICROSOMAL GLUTATHIONE S-TRANSFERASE"/>
    <property type="match status" value="1"/>
</dbReference>
<evidence type="ECO:0000256" key="4">
    <source>
        <dbReference type="ARBA" id="ARBA00023136"/>
    </source>
</evidence>
<keyword evidence="7" id="KW-1185">Reference proteome</keyword>
<dbReference type="InterPro" id="IPR023352">
    <property type="entry name" value="MAPEG-like_dom_sf"/>
</dbReference>
<organism evidence="6 7">
    <name type="scientific">Seminavis robusta</name>
    <dbReference type="NCBI Taxonomy" id="568900"/>
    <lineage>
        <taxon>Eukaryota</taxon>
        <taxon>Sar</taxon>
        <taxon>Stramenopiles</taxon>
        <taxon>Ochrophyta</taxon>
        <taxon>Bacillariophyta</taxon>
        <taxon>Bacillariophyceae</taxon>
        <taxon>Bacillariophycidae</taxon>
        <taxon>Naviculales</taxon>
        <taxon>Naviculaceae</taxon>
        <taxon>Seminavis</taxon>
    </lineage>
</organism>
<dbReference type="Gene3D" id="1.20.120.550">
    <property type="entry name" value="Membrane associated eicosanoid/glutathione metabolism-like domain"/>
    <property type="match status" value="1"/>
</dbReference>
<feature type="transmembrane region" description="Helical" evidence="5">
    <location>
        <begin position="122"/>
        <end position="145"/>
    </location>
</feature>
<dbReference type="GO" id="GO:0004364">
    <property type="term" value="F:glutathione transferase activity"/>
    <property type="evidence" value="ECO:0007669"/>
    <property type="project" value="TreeGrafter"/>
</dbReference>
<proteinExistence type="predicted"/>
<dbReference type="GO" id="GO:0016020">
    <property type="term" value="C:membrane"/>
    <property type="evidence" value="ECO:0007669"/>
    <property type="project" value="UniProtKB-SubCell"/>
</dbReference>
<dbReference type="InterPro" id="IPR050997">
    <property type="entry name" value="MAPEG"/>
</dbReference>
<keyword evidence="3 5" id="KW-1133">Transmembrane helix</keyword>
<evidence type="ECO:0000256" key="5">
    <source>
        <dbReference type="SAM" id="Phobius"/>
    </source>
</evidence>
<dbReference type="GO" id="GO:0006691">
    <property type="term" value="P:leukotriene metabolic process"/>
    <property type="evidence" value="ECO:0007669"/>
    <property type="project" value="UniProtKB-ARBA"/>
</dbReference>
<dbReference type="SUPFAM" id="SSF161084">
    <property type="entry name" value="MAPEG domain-like"/>
    <property type="match status" value="1"/>
</dbReference>
<dbReference type="GO" id="GO:0005783">
    <property type="term" value="C:endoplasmic reticulum"/>
    <property type="evidence" value="ECO:0007669"/>
    <property type="project" value="TreeGrafter"/>
</dbReference>
<evidence type="ECO:0000256" key="3">
    <source>
        <dbReference type="ARBA" id="ARBA00022989"/>
    </source>
</evidence>
<evidence type="ECO:0000313" key="7">
    <source>
        <dbReference type="Proteomes" id="UP001153069"/>
    </source>
</evidence>
<dbReference type="InterPro" id="IPR001129">
    <property type="entry name" value="Membr-assoc_MAPEG"/>
</dbReference>
<evidence type="ECO:0000256" key="1">
    <source>
        <dbReference type="ARBA" id="ARBA00004141"/>
    </source>
</evidence>
<gene>
    <name evidence="6" type="ORF">SEMRO_643_G180360.1</name>
</gene>
<dbReference type="EMBL" id="CAICTM010000642">
    <property type="protein sequence ID" value="CAB9514277.1"/>
    <property type="molecule type" value="Genomic_DNA"/>
</dbReference>
<dbReference type="GO" id="GO:0004602">
    <property type="term" value="F:glutathione peroxidase activity"/>
    <property type="evidence" value="ECO:0007669"/>
    <property type="project" value="TreeGrafter"/>
</dbReference>